<organism evidence="1 2">
    <name type="scientific">Setaria italica</name>
    <name type="common">Foxtail millet</name>
    <name type="synonym">Panicum italicum</name>
    <dbReference type="NCBI Taxonomy" id="4555"/>
    <lineage>
        <taxon>Eukaryota</taxon>
        <taxon>Viridiplantae</taxon>
        <taxon>Streptophyta</taxon>
        <taxon>Embryophyta</taxon>
        <taxon>Tracheophyta</taxon>
        <taxon>Spermatophyta</taxon>
        <taxon>Magnoliopsida</taxon>
        <taxon>Liliopsida</taxon>
        <taxon>Poales</taxon>
        <taxon>Poaceae</taxon>
        <taxon>PACMAD clade</taxon>
        <taxon>Panicoideae</taxon>
        <taxon>Panicodae</taxon>
        <taxon>Paniceae</taxon>
        <taxon>Cenchrinae</taxon>
        <taxon>Setaria</taxon>
    </lineage>
</organism>
<accession>K4A470</accession>
<dbReference type="EnsemblPlants" id="KQL25703">
    <property type="protein sequence ID" value="KQL25703"/>
    <property type="gene ID" value="SETIT_033674mg"/>
</dbReference>
<dbReference type="Proteomes" id="UP000004995">
    <property type="component" value="Unassembled WGS sequence"/>
</dbReference>
<dbReference type="HOGENOM" id="CLU_3351938_0_0_1"/>
<dbReference type="AlphaFoldDB" id="K4A470"/>
<dbReference type="EMBL" id="AGNK02001247">
    <property type="status" value="NOT_ANNOTATED_CDS"/>
    <property type="molecule type" value="Genomic_DNA"/>
</dbReference>
<dbReference type="InParanoid" id="K4A470"/>
<reference evidence="1" key="2">
    <citation type="submission" date="2018-08" db="UniProtKB">
        <authorList>
            <consortium name="EnsemblPlants"/>
        </authorList>
    </citation>
    <scope>IDENTIFICATION</scope>
    <source>
        <strain evidence="1">Yugu1</strain>
    </source>
</reference>
<protein>
    <submittedName>
        <fullName evidence="1">Uncharacterized protein</fullName>
    </submittedName>
</protein>
<proteinExistence type="predicted"/>
<reference evidence="2" key="1">
    <citation type="journal article" date="2012" name="Nat. Biotechnol.">
        <title>Reference genome sequence of the model plant Setaria.</title>
        <authorList>
            <person name="Bennetzen J.L."/>
            <person name="Schmutz J."/>
            <person name="Wang H."/>
            <person name="Percifield R."/>
            <person name="Hawkins J."/>
            <person name="Pontaroli A.C."/>
            <person name="Estep M."/>
            <person name="Feng L."/>
            <person name="Vaughn J.N."/>
            <person name="Grimwood J."/>
            <person name="Jenkins J."/>
            <person name="Barry K."/>
            <person name="Lindquist E."/>
            <person name="Hellsten U."/>
            <person name="Deshpande S."/>
            <person name="Wang X."/>
            <person name="Wu X."/>
            <person name="Mitros T."/>
            <person name="Triplett J."/>
            <person name="Yang X."/>
            <person name="Ye C.Y."/>
            <person name="Mauro-Herrera M."/>
            <person name="Wang L."/>
            <person name="Li P."/>
            <person name="Sharma M."/>
            <person name="Sharma R."/>
            <person name="Ronald P.C."/>
            <person name="Panaud O."/>
            <person name="Kellogg E.A."/>
            <person name="Brutnell T.P."/>
            <person name="Doust A.N."/>
            <person name="Tuskan G.A."/>
            <person name="Rokhsar D."/>
            <person name="Devos K.M."/>
        </authorList>
    </citation>
    <scope>NUCLEOTIDE SEQUENCE [LARGE SCALE GENOMIC DNA]</scope>
    <source>
        <strain evidence="2">cv. Yugu1</strain>
    </source>
</reference>
<evidence type="ECO:0000313" key="1">
    <source>
        <dbReference type="EnsemblPlants" id="KQL25703"/>
    </source>
</evidence>
<keyword evidence="2" id="KW-1185">Reference proteome</keyword>
<sequence length="37" mass="4483">MHNLYGIKMHTAVLSSIKRWGTKKPFEQLKTYPTWYK</sequence>
<name>K4A470_SETIT</name>
<evidence type="ECO:0000313" key="2">
    <source>
        <dbReference type="Proteomes" id="UP000004995"/>
    </source>
</evidence>
<dbReference type="Gramene" id="KQL25703">
    <property type="protein sequence ID" value="KQL25703"/>
    <property type="gene ID" value="SETIT_033674mg"/>
</dbReference>